<name>A0A2N1MEL3_9GLOM</name>
<dbReference type="InterPro" id="IPR036047">
    <property type="entry name" value="F-box-like_dom_sf"/>
</dbReference>
<dbReference type="Proteomes" id="UP000233469">
    <property type="component" value="Unassembled WGS sequence"/>
</dbReference>
<reference evidence="1 3" key="2">
    <citation type="submission" date="2017-10" db="EMBL/GenBank/DDBJ databases">
        <title>Extensive intraspecific genome diversity in a model arbuscular mycorrhizal fungus.</title>
        <authorList>
            <person name="Chen E.C.H."/>
            <person name="Morin E."/>
            <person name="Baudet D."/>
            <person name="Noel J."/>
            <person name="Ndikumana S."/>
            <person name="Charron P."/>
            <person name="St-Onge C."/>
            <person name="Giorgi J."/>
            <person name="Grigoriev I.V."/>
            <person name="Roux C."/>
            <person name="Martin F.M."/>
            <person name="Corradi N."/>
        </authorList>
    </citation>
    <scope>NUCLEOTIDE SEQUENCE [LARGE SCALE GENOMIC DNA]</scope>
    <source>
        <strain evidence="1 3">C2</strain>
    </source>
</reference>
<dbReference type="VEuPathDB" id="FungiDB:RhiirA1_539860"/>
<dbReference type="AlphaFoldDB" id="A0A2N1MEL3"/>
<gene>
    <name evidence="2" type="ORF">RhiirC2_791486</name>
    <name evidence="1" type="ORF">RhiirC2_793845</name>
</gene>
<evidence type="ECO:0000313" key="3">
    <source>
        <dbReference type="Proteomes" id="UP000233469"/>
    </source>
</evidence>
<reference evidence="1 3" key="1">
    <citation type="submission" date="2016-04" db="EMBL/GenBank/DDBJ databases">
        <title>Genome analyses suggest a sexual origin of heterokaryosis in a supposedly ancient asexual fungus.</title>
        <authorList>
            <person name="Ropars J."/>
            <person name="Sedzielewska K."/>
            <person name="Noel J."/>
            <person name="Charron P."/>
            <person name="Farinelli L."/>
            <person name="Marton T."/>
            <person name="Kruger M."/>
            <person name="Pelin A."/>
            <person name="Brachmann A."/>
            <person name="Corradi N."/>
        </authorList>
    </citation>
    <scope>NUCLEOTIDE SEQUENCE [LARGE SCALE GENOMIC DNA]</scope>
    <source>
        <strain evidence="1 3">C2</strain>
    </source>
</reference>
<evidence type="ECO:0000313" key="2">
    <source>
        <dbReference type="EMBL" id="PKK61659.1"/>
    </source>
</evidence>
<sequence length="542" mass="63989">MAFSKILPELLDEILQYFHQDYKTLYSCILVNRLWCNLAIPLLWENPFSIEFPKNYHFIEIYLYNLNDDDKTKLIQYGMNKDLFPLNTLFKYPSFIKHLDINKISKSIEDWEVTIRTSETNNNLQNSNFIKLICKSLIQIFIENEVNLYSLKVLLGSFDDIFELILQNSNLIGNIKKLKLDLLKISESSTKFLTFLSSNCNSISSLSQSFQYYNDYKHQQIMENSLSQIINSQKNLRKILFRSNKFPLYQSLLSLKNPNCSNTLNTIIFYHINFENIIVLNEVFNQLNVLESIHIINCHCIDTKFVQQIINITKPFKFKLKSLILRKVSQFEPLDLLLQHFGCYLENLGIFVENKPQSSQLFKSVTKYCSKIKFLLLGLGINYQNINLVFNLIDNIKQSLNCLVIDVTIDNNDNNNFSSIILQNLGQILPFKLDYLNLCLSINESDLEIFLKNSQNTFIKKLLIKIKRKEKYVDIYPYIKEYIMKKKRVKYLAISEISDKKNWFSLKDIVKEFKLYDIQILDYYILRNDIDSINDILEVFKE</sequence>
<evidence type="ECO:0008006" key="4">
    <source>
        <dbReference type="Google" id="ProtNLM"/>
    </source>
</evidence>
<comment type="caution">
    <text evidence="1">The sequence shown here is derived from an EMBL/GenBank/DDBJ whole genome shotgun (WGS) entry which is preliminary data.</text>
</comment>
<dbReference type="SUPFAM" id="SSF81383">
    <property type="entry name" value="F-box domain"/>
    <property type="match status" value="1"/>
</dbReference>
<dbReference type="EMBL" id="LLXL01002149">
    <property type="protein sequence ID" value="PKK61659.1"/>
    <property type="molecule type" value="Genomic_DNA"/>
</dbReference>
<protein>
    <recommendedName>
        <fullName evidence="4">F-box domain-containing protein</fullName>
    </recommendedName>
</protein>
<evidence type="ECO:0000313" key="1">
    <source>
        <dbReference type="EMBL" id="PKK60091.1"/>
    </source>
</evidence>
<accession>A0A2N1MEL3</accession>
<organism evidence="1 3">
    <name type="scientific">Rhizophagus irregularis</name>
    <dbReference type="NCBI Taxonomy" id="588596"/>
    <lineage>
        <taxon>Eukaryota</taxon>
        <taxon>Fungi</taxon>
        <taxon>Fungi incertae sedis</taxon>
        <taxon>Mucoromycota</taxon>
        <taxon>Glomeromycotina</taxon>
        <taxon>Glomeromycetes</taxon>
        <taxon>Glomerales</taxon>
        <taxon>Glomeraceae</taxon>
        <taxon>Rhizophagus</taxon>
    </lineage>
</organism>
<dbReference type="VEuPathDB" id="FungiDB:RhiirFUN_016950"/>
<proteinExistence type="predicted"/>
<dbReference type="EMBL" id="LLXL01002731">
    <property type="protein sequence ID" value="PKK60091.1"/>
    <property type="molecule type" value="Genomic_DNA"/>
</dbReference>
<dbReference type="VEuPathDB" id="FungiDB:FUN_014075"/>